<feature type="transmembrane region" description="Helical" evidence="5">
    <location>
        <begin position="39"/>
        <end position="57"/>
    </location>
</feature>
<evidence type="ECO:0000256" key="2">
    <source>
        <dbReference type="ARBA" id="ARBA00022692"/>
    </source>
</evidence>
<evidence type="ECO:0000313" key="7">
    <source>
        <dbReference type="EMBL" id="CAH2713176.1"/>
    </source>
</evidence>
<comment type="subcellular location">
    <subcellularLocation>
        <location evidence="1">Endomembrane system</location>
        <topology evidence="1">Multi-pass membrane protein</topology>
    </subcellularLocation>
</comment>
<evidence type="ECO:0000256" key="3">
    <source>
        <dbReference type="ARBA" id="ARBA00022989"/>
    </source>
</evidence>
<dbReference type="InterPro" id="IPR003807">
    <property type="entry name" value="DUF202"/>
</dbReference>
<dbReference type="RefSeq" id="WP_248733517.1">
    <property type="nucleotide sequence ID" value="NZ_CALBWS010000001.1"/>
</dbReference>
<keyword evidence="3 5" id="KW-1133">Transmembrane helix</keyword>
<dbReference type="Proteomes" id="UP000838308">
    <property type="component" value="Unassembled WGS sequence"/>
</dbReference>
<keyword evidence="4 5" id="KW-0472">Membrane</keyword>
<evidence type="ECO:0000313" key="8">
    <source>
        <dbReference type="Proteomes" id="UP000838308"/>
    </source>
</evidence>
<name>A0ABN8KIC7_9BACI</name>
<protein>
    <recommendedName>
        <fullName evidence="6">DUF202 domain-containing protein</fullName>
    </recommendedName>
</protein>
<proteinExistence type="predicted"/>
<dbReference type="EMBL" id="CALBWS010000001">
    <property type="protein sequence ID" value="CAH2713176.1"/>
    <property type="molecule type" value="Genomic_DNA"/>
</dbReference>
<keyword evidence="2 5" id="KW-0812">Transmembrane</keyword>
<evidence type="ECO:0000259" key="6">
    <source>
        <dbReference type="Pfam" id="PF02656"/>
    </source>
</evidence>
<comment type="caution">
    <text evidence="7">The sequence shown here is derived from an EMBL/GenBank/DDBJ whole genome shotgun (WGS) entry which is preliminary data.</text>
</comment>
<sequence>MSRNKNAPNENSLSPSDLFAMESTLLAMERTKLAIDRTLLAYIRTSLTFFAAAAALIELFDKSIKFKITAYITIFLGAILLLIGFYNYYRSKKSIKTIQLFK</sequence>
<keyword evidence="8" id="KW-1185">Reference proteome</keyword>
<evidence type="ECO:0000256" key="1">
    <source>
        <dbReference type="ARBA" id="ARBA00004127"/>
    </source>
</evidence>
<organism evidence="7 8">
    <name type="scientific">Neobacillus rhizosphaerae</name>
    <dbReference type="NCBI Taxonomy" id="2880965"/>
    <lineage>
        <taxon>Bacteria</taxon>
        <taxon>Bacillati</taxon>
        <taxon>Bacillota</taxon>
        <taxon>Bacilli</taxon>
        <taxon>Bacillales</taxon>
        <taxon>Bacillaceae</taxon>
        <taxon>Neobacillus</taxon>
    </lineage>
</organism>
<gene>
    <name evidence="7" type="ORF">BACCIP111895_00310</name>
</gene>
<feature type="domain" description="DUF202" evidence="6">
    <location>
        <begin position="30"/>
        <end position="93"/>
    </location>
</feature>
<accession>A0ABN8KIC7</accession>
<evidence type="ECO:0000256" key="5">
    <source>
        <dbReference type="SAM" id="Phobius"/>
    </source>
</evidence>
<evidence type="ECO:0000256" key="4">
    <source>
        <dbReference type="ARBA" id="ARBA00023136"/>
    </source>
</evidence>
<reference evidence="7" key="1">
    <citation type="submission" date="2022-04" db="EMBL/GenBank/DDBJ databases">
        <authorList>
            <person name="Criscuolo A."/>
        </authorList>
    </citation>
    <scope>NUCLEOTIDE SEQUENCE</scope>
    <source>
        <strain evidence="7">CIP111895</strain>
    </source>
</reference>
<feature type="transmembrane region" description="Helical" evidence="5">
    <location>
        <begin position="69"/>
        <end position="89"/>
    </location>
</feature>
<dbReference type="Pfam" id="PF02656">
    <property type="entry name" value="DUF202"/>
    <property type="match status" value="1"/>
</dbReference>